<name>A0ACB8FF09_9SAUR</name>
<protein>
    <submittedName>
        <fullName evidence="1">Coiled-coil-helix-coiled-coil-helix domain-containing protein 7</fullName>
    </submittedName>
</protein>
<evidence type="ECO:0000313" key="1">
    <source>
        <dbReference type="EMBL" id="KAH8003432.1"/>
    </source>
</evidence>
<keyword evidence="2" id="KW-1185">Reference proteome</keyword>
<dbReference type="Proteomes" id="UP000827872">
    <property type="component" value="Linkage Group LG09"/>
</dbReference>
<reference evidence="1" key="1">
    <citation type="submission" date="2021-08" db="EMBL/GenBank/DDBJ databases">
        <title>The first chromosome-level gecko genome reveals the dynamic sex chromosomes of Neotropical dwarf geckos (Sphaerodactylidae: Sphaerodactylus).</title>
        <authorList>
            <person name="Pinto B.J."/>
            <person name="Keating S.E."/>
            <person name="Gamble T."/>
        </authorList>
    </citation>
    <scope>NUCLEOTIDE SEQUENCE</scope>
    <source>
        <strain evidence="1">TG3544</strain>
    </source>
</reference>
<organism evidence="1 2">
    <name type="scientific">Sphaerodactylus townsendi</name>
    <dbReference type="NCBI Taxonomy" id="933632"/>
    <lineage>
        <taxon>Eukaryota</taxon>
        <taxon>Metazoa</taxon>
        <taxon>Chordata</taxon>
        <taxon>Craniata</taxon>
        <taxon>Vertebrata</taxon>
        <taxon>Euteleostomi</taxon>
        <taxon>Lepidosauria</taxon>
        <taxon>Squamata</taxon>
        <taxon>Bifurcata</taxon>
        <taxon>Gekkota</taxon>
        <taxon>Sphaerodactylidae</taxon>
        <taxon>Sphaerodactylus</taxon>
    </lineage>
</organism>
<sequence>MGERRAPSLLSLRALGRDRLGTGLVSFCRVAGPITGLGCAAYKKKEQKDSIKQQRFRDDDTNPCILETDASRKCMDDNNYNKDMCTIHFLKYKSCRKFWHGIMIQRRQSGIQPAMPTAEERMEILESIGGIPY</sequence>
<dbReference type="EMBL" id="CM037622">
    <property type="protein sequence ID" value="KAH8003432.1"/>
    <property type="molecule type" value="Genomic_DNA"/>
</dbReference>
<proteinExistence type="predicted"/>
<gene>
    <name evidence="1" type="primary">CHCHD7</name>
    <name evidence="1" type="ORF">K3G42_018467</name>
</gene>
<accession>A0ACB8FF09</accession>
<evidence type="ECO:0000313" key="2">
    <source>
        <dbReference type="Proteomes" id="UP000827872"/>
    </source>
</evidence>
<comment type="caution">
    <text evidence="1">The sequence shown here is derived from an EMBL/GenBank/DDBJ whole genome shotgun (WGS) entry which is preliminary data.</text>
</comment>